<dbReference type="EMBL" id="FMJD01000007">
    <property type="protein sequence ID" value="SCM75564.1"/>
    <property type="molecule type" value="Genomic_DNA"/>
</dbReference>
<evidence type="ECO:0000256" key="1">
    <source>
        <dbReference type="SAM" id="SignalP"/>
    </source>
</evidence>
<feature type="chain" id="PRO_5013143571" description="PepSY domain-containing protein" evidence="1">
    <location>
        <begin position="26"/>
        <end position="98"/>
    </location>
</feature>
<dbReference type="AlphaFoldDB" id="A0A212LDB2"/>
<name>A0A212LDB2_9HYPH</name>
<feature type="signal peptide" evidence="1">
    <location>
        <begin position="1"/>
        <end position="25"/>
    </location>
</feature>
<evidence type="ECO:0000313" key="2">
    <source>
        <dbReference type="EMBL" id="SCM75564.1"/>
    </source>
</evidence>
<protein>
    <recommendedName>
        <fullName evidence="3">PepSY domain-containing protein</fullName>
    </recommendedName>
</protein>
<reference evidence="2" key="1">
    <citation type="submission" date="2016-08" db="EMBL/GenBank/DDBJ databases">
        <authorList>
            <person name="Seilhamer J.J."/>
        </authorList>
    </citation>
    <scope>NUCLEOTIDE SEQUENCE</scope>
    <source>
        <strain evidence="2">86</strain>
    </source>
</reference>
<gene>
    <name evidence="2" type="ORF">KL86PLE_30011</name>
</gene>
<keyword evidence="1" id="KW-0732">Signal</keyword>
<sequence length="98" mass="10462">MNTNRKRFRFALACLLMLPIVTAHAAEARCLTPAEAQAVVGKGAVQRLSVIARVVGGEIVDARLCEGGGLLVYQLAVMREGGRVDNITVDATSGQRLR</sequence>
<proteinExistence type="predicted"/>
<accession>A0A212LDB2</accession>
<evidence type="ECO:0008006" key="3">
    <source>
        <dbReference type="Google" id="ProtNLM"/>
    </source>
</evidence>
<organism evidence="2">
    <name type="scientific">uncultured Pleomorphomonas sp</name>
    <dbReference type="NCBI Taxonomy" id="442121"/>
    <lineage>
        <taxon>Bacteria</taxon>
        <taxon>Pseudomonadati</taxon>
        <taxon>Pseudomonadota</taxon>
        <taxon>Alphaproteobacteria</taxon>
        <taxon>Hyphomicrobiales</taxon>
        <taxon>Pleomorphomonadaceae</taxon>
        <taxon>Pleomorphomonas</taxon>
        <taxon>environmental samples</taxon>
    </lineage>
</organism>